<dbReference type="InterPro" id="IPR036852">
    <property type="entry name" value="Peptidase_S8/S53_dom_sf"/>
</dbReference>
<dbReference type="Gene3D" id="3.40.50.200">
    <property type="entry name" value="Peptidase S8/S53 domain"/>
    <property type="match status" value="1"/>
</dbReference>
<evidence type="ECO:0000256" key="3">
    <source>
        <dbReference type="ARBA" id="ARBA00022801"/>
    </source>
</evidence>
<dbReference type="Gene3D" id="3.30.70.2980">
    <property type="match status" value="1"/>
</dbReference>
<evidence type="ECO:0000256" key="4">
    <source>
        <dbReference type="ARBA" id="ARBA00022825"/>
    </source>
</evidence>
<name>A0A173XYJ5_9FIRM</name>
<dbReference type="PROSITE" id="PS00136">
    <property type="entry name" value="SUBTILASE_ASP"/>
    <property type="match status" value="1"/>
</dbReference>
<dbReference type="PANTHER" id="PTHR43806">
    <property type="entry name" value="PEPTIDASE S8"/>
    <property type="match status" value="1"/>
</dbReference>
<dbReference type="PROSITE" id="PS00138">
    <property type="entry name" value="SUBTILASE_SER"/>
    <property type="match status" value="1"/>
</dbReference>
<feature type="domain" description="Peptidase S8/S53" evidence="8">
    <location>
        <begin position="118"/>
        <end position="322"/>
    </location>
</feature>
<dbReference type="GO" id="GO:0004252">
    <property type="term" value="F:serine-type endopeptidase activity"/>
    <property type="evidence" value="ECO:0007669"/>
    <property type="project" value="UniProtKB-UniRule"/>
</dbReference>
<keyword evidence="2 6" id="KW-0645">Protease</keyword>
<dbReference type="AlphaFoldDB" id="A0A173XYJ5"/>
<dbReference type="InterPro" id="IPR041365">
    <property type="entry name" value="CspB_prodomain"/>
</dbReference>
<evidence type="ECO:0000313" key="11">
    <source>
        <dbReference type="Proteomes" id="UP000095651"/>
    </source>
</evidence>
<evidence type="ECO:0000256" key="7">
    <source>
        <dbReference type="RuleBase" id="RU003355"/>
    </source>
</evidence>
<dbReference type="Proteomes" id="UP000095651">
    <property type="component" value="Unassembled WGS sequence"/>
</dbReference>
<feature type="domain" description="Csp protease B prodomain" evidence="9">
    <location>
        <begin position="4"/>
        <end position="91"/>
    </location>
</feature>
<reference evidence="10 11" key="1">
    <citation type="submission" date="2015-09" db="EMBL/GenBank/DDBJ databases">
        <authorList>
            <consortium name="Pathogen Informatics"/>
        </authorList>
    </citation>
    <scope>NUCLEOTIDE SEQUENCE [LARGE SCALE GENOMIC DNA]</scope>
    <source>
        <strain evidence="10 11">2789STDY5608850</strain>
    </source>
</reference>
<evidence type="ECO:0000259" key="9">
    <source>
        <dbReference type="Pfam" id="PF18425"/>
    </source>
</evidence>
<gene>
    <name evidence="10" type="primary">vpr</name>
    <name evidence="10" type="ORF">ERS852407_00592</name>
</gene>
<evidence type="ECO:0000313" key="10">
    <source>
        <dbReference type="EMBL" id="CUN57112.1"/>
    </source>
</evidence>
<dbReference type="PRINTS" id="PR00723">
    <property type="entry name" value="SUBTILISIN"/>
</dbReference>
<dbReference type="InterPro" id="IPR034045">
    <property type="entry name" value="Pep_S8_CspA-like"/>
</dbReference>
<dbReference type="InterPro" id="IPR023827">
    <property type="entry name" value="Peptidase_S8_Asp-AS"/>
</dbReference>
<dbReference type="EC" id="3.4.21.-" evidence="10"/>
<dbReference type="InterPro" id="IPR050131">
    <property type="entry name" value="Peptidase_S8_subtilisin-like"/>
</dbReference>
<dbReference type="GO" id="GO:0006508">
    <property type="term" value="P:proteolysis"/>
    <property type="evidence" value="ECO:0007669"/>
    <property type="project" value="UniProtKB-KW"/>
</dbReference>
<proteinExistence type="inferred from homology"/>
<dbReference type="PANTHER" id="PTHR43806:SF11">
    <property type="entry name" value="CEREVISIN-RELATED"/>
    <property type="match status" value="1"/>
</dbReference>
<feature type="active site" description="Charge relay system" evidence="5 6">
    <location>
        <position position="127"/>
    </location>
</feature>
<keyword evidence="4 6" id="KW-0720">Serine protease</keyword>
<dbReference type="InterPro" id="IPR015500">
    <property type="entry name" value="Peptidase_S8_subtilisin-rel"/>
</dbReference>
<feature type="active site" description="Charge relay system" evidence="5 6">
    <location>
        <position position="501"/>
    </location>
</feature>
<feature type="active site" description="Charge relay system" evidence="5 6">
    <location>
        <position position="187"/>
    </location>
</feature>
<protein>
    <submittedName>
        <fullName evidence="10">Peptidase S8 and S53 subtilisin kexin sedolisin</fullName>
        <ecNumber evidence="10">3.4.21.-</ecNumber>
    </submittedName>
</protein>
<evidence type="ECO:0000256" key="6">
    <source>
        <dbReference type="PROSITE-ProRule" id="PRU01240"/>
    </source>
</evidence>
<evidence type="ECO:0000256" key="2">
    <source>
        <dbReference type="ARBA" id="ARBA00022670"/>
    </source>
</evidence>
<organism evidence="10 11">
    <name type="scientific">Hungatella hathewayi</name>
    <dbReference type="NCBI Taxonomy" id="154046"/>
    <lineage>
        <taxon>Bacteria</taxon>
        <taxon>Bacillati</taxon>
        <taxon>Bacillota</taxon>
        <taxon>Clostridia</taxon>
        <taxon>Lachnospirales</taxon>
        <taxon>Lachnospiraceae</taxon>
        <taxon>Hungatella</taxon>
    </lineage>
</organism>
<feature type="domain" description="Peptidase S8/S53" evidence="8">
    <location>
        <begin position="434"/>
        <end position="557"/>
    </location>
</feature>
<evidence type="ECO:0000256" key="1">
    <source>
        <dbReference type="ARBA" id="ARBA00011073"/>
    </source>
</evidence>
<dbReference type="InterPro" id="IPR000209">
    <property type="entry name" value="Peptidase_S8/S53_dom"/>
</dbReference>
<evidence type="ECO:0000256" key="5">
    <source>
        <dbReference type="PIRSR" id="PIRSR615500-1"/>
    </source>
</evidence>
<dbReference type="PIRSF" id="PIRSF037894">
    <property type="entry name" value="Subtilisin_rel_CspABC"/>
    <property type="match status" value="1"/>
</dbReference>
<dbReference type="InterPro" id="IPR023828">
    <property type="entry name" value="Peptidase_S8_Ser-AS"/>
</dbReference>
<evidence type="ECO:0000259" key="8">
    <source>
        <dbReference type="Pfam" id="PF00082"/>
    </source>
</evidence>
<accession>A0A173XYJ5</accession>
<dbReference type="InterPro" id="IPR017310">
    <property type="entry name" value="Pept_S8A_subtilisin_clostridia"/>
</dbReference>
<dbReference type="PROSITE" id="PS51892">
    <property type="entry name" value="SUBTILASE"/>
    <property type="match status" value="1"/>
</dbReference>
<dbReference type="Gene3D" id="2.60.120.1290">
    <property type="match status" value="1"/>
</dbReference>
<dbReference type="Pfam" id="PF00082">
    <property type="entry name" value="Peptidase_S8"/>
    <property type="match status" value="2"/>
</dbReference>
<comment type="similarity">
    <text evidence="1 6 7">Belongs to the peptidase S8 family.</text>
</comment>
<keyword evidence="3 6" id="KW-0378">Hydrolase</keyword>
<dbReference type="CDD" id="cd07478">
    <property type="entry name" value="Peptidases_S8_CspA-like"/>
    <property type="match status" value="1"/>
</dbReference>
<dbReference type="RefSeq" id="WP_055652923.1">
    <property type="nucleotide sequence ID" value="NZ_CABIXC010000001.1"/>
</dbReference>
<dbReference type="EMBL" id="CYZE01000001">
    <property type="protein sequence ID" value="CUN57112.1"/>
    <property type="molecule type" value="Genomic_DNA"/>
</dbReference>
<sequence>MQNQKLENLLNLSLSATTEEREKSESLNVGYNSELNTWELIVKYSGSLAELTEHGIIVDEMINEYAILTVPEPEIDYVSSLPQIDFIEKPKRLYFAINQAKAASCINLVQRGESDLSGRGVLVAVIDSGIDYYHDDFRKENGDTRIVMLWDQTLDQMFTEEEINEALATGSRAGARAIVPSVDTSGHGTAVAAIAAGNGRENNGQYRGIAYESDLLVVKLGVPKSDSFPRTTELMRAVNFVVREAVRRRQPVAVNLSFGNTYGSHDGTSLLETFLNDISNYGKAVFVVGTGNEGVGDGHSAGRLVMNQPQEVELTIGAYQTSFNVQLWKSYTDIFDISLITPSGETIGPISSRLGPQTISFENLTILLYYGKPGPYSVAQEIYLDFIPKANYVDEGLWRIRLTPLEIVEGNFDFWLPSASVLSRSTRFLRPTPETTLTIPSTAAGVISVGAYDDAYQSFADFSGRGFTRKTNQVKPDLAAPGVGIITSRSGGGYESVTGTSFATPFVTGSAALLMQWGIVDGRDPFLYGEKIKAYLRRGARHLPGYSQWPNAELGYGTLCLSDSIPI</sequence>
<dbReference type="SUPFAM" id="SSF52743">
    <property type="entry name" value="Subtilisin-like"/>
    <property type="match status" value="1"/>
</dbReference>
<dbReference type="Pfam" id="PF18425">
    <property type="entry name" value="CspB_prodomain"/>
    <property type="match status" value="1"/>
</dbReference>